<accession>W7T4Y4</accession>
<dbReference type="PANTHER" id="PTHR11210">
    <property type="entry name" value="RING BOX"/>
    <property type="match status" value="1"/>
</dbReference>
<dbReference type="Proteomes" id="UP000019335">
    <property type="component" value="Unassembled WGS sequence"/>
</dbReference>
<dbReference type="GO" id="GO:0005680">
    <property type="term" value="C:anaphase-promoting complex"/>
    <property type="evidence" value="ECO:0007669"/>
    <property type="project" value="InterPro"/>
</dbReference>
<dbReference type="FunFam" id="3.30.40.10:FF:000111">
    <property type="entry name" value="Anaphase-promoting complex subunit 11"/>
    <property type="match status" value="1"/>
</dbReference>
<dbReference type="GO" id="GO:0061630">
    <property type="term" value="F:ubiquitin protein ligase activity"/>
    <property type="evidence" value="ECO:0007669"/>
    <property type="project" value="InterPro"/>
</dbReference>
<keyword evidence="7 13" id="KW-0863">Zinc-finger</keyword>
<evidence type="ECO:0000256" key="9">
    <source>
        <dbReference type="ARBA" id="ARBA00022786"/>
    </source>
</evidence>
<keyword evidence="9" id="KW-0833">Ubl conjugation pathway</keyword>
<dbReference type="InterPro" id="IPR013083">
    <property type="entry name" value="Znf_RING/FYVE/PHD"/>
</dbReference>
<dbReference type="InterPro" id="IPR024991">
    <property type="entry name" value="RING-H2_APC11"/>
</dbReference>
<dbReference type="InterPro" id="IPR001841">
    <property type="entry name" value="Znf_RING"/>
</dbReference>
<dbReference type="Gene3D" id="3.30.40.10">
    <property type="entry name" value="Zinc/RING finger domain, C3HC4 (zinc finger)"/>
    <property type="match status" value="1"/>
</dbReference>
<dbReference type="AlphaFoldDB" id="W7T4Y4"/>
<dbReference type="GO" id="GO:0031145">
    <property type="term" value="P:anaphase-promoting complex-dependent catabolic process"/>
    <property type="evidence" value="ECO:0007669"/>
    <property type="project" value="InterPro"/>
</dbReference>
<dbReference type="SUPFAM" id="SSF57850">
    <property type="entry name" value="RING/U-box"/>
    <property type="match status" value="1"/>
</dbReference>
<keyword evidence="8" id="KW-0498">Mitosis</keyword>
<dbReference type="CDD" id="cd16456">
    <property type="entry name" value="RING-H2_APC11"/>
    <property type="match status" value="1"/>
</dbReference>
<dbReference type="GO" id="GO:0051301">
    <property type="term" value="P:cell division"/>
    <property type="evidence" value="ECO:0007669"/>
    <property type="project" value="UniProtKB-KW"/>
</dbReference>
<comment type="pathway">
    <text evidence="2">Protein modification; protein ubiquitination.</text>
</comment>
<dbReference type="InterPro" id="IPR051031">
    <property type="entry name" value="RING-box_E3_Ubiquitin_Ligase"/>
</dbReference>
<evidence type="ECO:0000256" key="11">
    <source>
        <dbReference type="ARBA" id="ARBA00023242"/>
    </source>
</evidence>
<evidence type="ECO:0000313" key="15">
    <source>
        <dbReference type="EMBL" id="EWM22080.1"/>
    </source>
</evidence>
<comment type="caution">
    <text evidence="15">The sequence shown here is derived from an EMBL/GenBank/DDBJ whole genome shotgun (WGS) entry which is preliminary data.</text>
</comment>
<reference evidence="15 16" key="1">
    <citation type="journal article" date="2014" name="Mol. Plant">
        <title>Chromosome Scale Genome Assembly and Transcriptome Profiling of Nannochloropsis gaditana in Nitrogen Depletion.</title>
        <authorList>
            <person name="Corteggiani Carpinelli E."/>
            <person name="Telatin A."/>
            <person name="Vitulo N."/>
            <person name="Forcato C."/>
            <person name="D'Angelo M."/>
            <person name="Schiavon R."/>
            <person name="Vezzi A."/>
            <person name="Giacometti G.M."/>
            <person name="Morosinotto T."/>
            <person name="Valle G."/>
        </authorList>
    </citation>
    <scope>NUCLEOTIDE SEQUENCE [LARGE SCALE GENOMIC DNA]</scope>
    <source>
        <strain evidence="15 16">B-31</strain>
    </source>
</reference>
<organism evidence="15 16">
    <name type="scientific">Nannochloropsis gaditana</name>
    <dbReference type="NCBI Taxonomy" id="72520"/>
    <lineage>
        <taxon>Eukaryota</taxon>
        <taxon>Sar</taxon>
        <taxon>Stramenopiles</taxon>
        <taxon>Ochrophyta</taxon>
        <taxon>Eustigmatophyceae</taxon>
        <taxon>Eustigmatales</taxon>
        <taxon>Monodopsidaceae</taxon>
        <taxon>Nannochloropsis</taxon>
    </lineage>
</organism>
<evidence type="ECO:0000256" key="7">
    <source>
        <dbReference type="ARBA" id="ARBA00022771"/>
    </source>
</evidence>
<dbReference type="Pfam" id="PF12861">
    <property type="entry name" value="zf-ANAPC11"/>
    <property type="match status" value="1"/>
</dbReference>
<dbReference type="OrthoDB" id="1681166at2759"/>
<evidence type="ECO:0000259" key="14">
    <source>
        <dbReference type="PROSITE" id="PS50089"/>
    </source>
</evidence>
<dbReference type="PROSITE" id="PS50089">
    <property type="entry name" value="ZF_RING_2"/>
    <property type="match status" value="1"/>
</dbReference>
<comment type="similarity">
    <text evidence="3">Belongs to the RING-box family.</text>
</comment>
<evidence type="ECO:0000256" key="5">
    <source>
        <dbReference type="ARBA" id="ARBA00022618"/>
    </source>
</evidence>
<keyword evidence="11" id="KW-0539">Nucleus</keyword>
<evidence type="ECO:0000256" key="4">
    <source>
        <dbReference type="ARBA" id="ARBA00013928"/>
    </source>
</evidence>
<protein>
    <recommendedName>
        <fullName evidence="4">Anaphase-promoting complex subunit 11</fullName>
    </recommendedName>
</protein>
<keyword evidence="6" id="KW-0479">Metal-binding</keyword>
<sequence>MKVKIKRWHAVATWQWDVNDERCGICYTAFEACCPDCHIPGDDCPPVWGGCNHAFHMHCIMKWLNSQQNANKQTCPACRQKWEFRA</sequence>
<evidence type="ECO:0000313" key="16">
    <source>
        <dbReference type="Proteomes" id="UP000019335"/>
    </source>
</evidence>
<name>W7T4Y4_9STRA</name>
<evidence type="ECO:0000256" key="3">
    <source>
        <dbReference type="ARBA" id="ARBA00009273"/>
    </source>
</evidence>
<evidence type="ECO:0000256" key="8">
    <source>
        <dbReference type="ARBA" id="ARBA00022776"/>
    </source>
</evidence>
<feature type="domain" description="RING-type" evidence="14">
    <location>
        <begin position="34"/>
        <end position="79"/>
    </location>
</feature>
<proteinExistence type="inferred from homology"/>
<keyword evidence="16" id="KW-1185">Reference proteome</keyword>
<keyword evidence="12" id="KW-0131">Cell cycle</keyword>
<comment type="subcellular location">
    <subcellularLocation>
        <location evidence="1">Nucleus</location>
    </subcellularLocation>
</comment>
<evidence type="ECO:0000256" key="2">
    <source>
        <dbReference type="ARBA" id="ARBA00004906"/>
    </source>
</evidence>
<dbReference type="GO" id="GO:0008270">
    <property type="term" value="F:zinc ion binding"/>
    <property type="evidence" value="ECO:0007669"/>
    <property type="project" value="UniProtKB-KW"/>
</dbReference>
<evidence type="ECO:0000256" key="1">
    <source>
        <dbReference type="ARBA" id="ARBA00004123"/>
    </source>
</evidence>
<keyword evidence="5" id="KW-0132">Cell division</keyword>
<evidence type="ECO:0000256" key="10">
    <source>
        <dbReference type="ARBA" id="ARBA00022833"/>
    </source>
</evidence>
<keyword evidence="10" id="KW-0862">Zinc</keyword>
<evidence type="ECO:0000256" key="12">
    <source>
        <dbReference type="ARBA" id="ARBA00023306"/>
    </source>
</evidence>
<dbReference type="EMBL" id="AZIL01002280">
    <property type="protein sequence ID" value="EWM22080.1"/>
    <property type="molecule type" value="Genomic_DNA"/>
</dbReference>
<evidence type="ECO:0000256" key="13">
    <source>
        <dbReference type="PROSITE-ProRule" id="PRU00175"/>
    </source>
</evidence>
<gene>
    <name evidence="15" type="ORF">Naga_100039g22</name>
</gene>
<dbReference type="GO" id="GO:0097602">
    <property type="term" value="F:cullin family protein binding"/>
    <property type="evidence" value="ECO:0007669"/>
    <property type="project" value="InterPro"/>
</dbReference>
<evidence type="ECO:0000256" key="6">
    <source>
        <dbReference type="ARBA" id="ARBA00022723"/>
    </source>
</evidence>